<dbReference type="RefSeq" id="WP_157203138.1">
    <property type="nucleotide sequence ID" value="NZ_DUIH01000011.1"/>
</dbReference>
<name>A0A832RVF6_9EURY</name>
<comment type="caution">
    <text evidence="1">The sequence shown here is derived from an EMBL/GenBank/DDBJ whole genome shotgun (WGS) entry which is preliminary data.</text>
</comment>
<dbReference type="InterPro" id="IPR036390">
    <property type="entry name" value="WH_DNA-bd_sf"/>
</dbReference>
<dbReference type="EMBL" id="DUIH01000011">
    <property type="protein sequence ID" value="HIH69525.1"/>
    <property type="molecule type" value="Genomic_DNA"/>
</dbReference>
<organism evidence="1 2">
    <name type="scientific">Methermicoccus shengliensis</name>
    <dbReference type="NCBI Taxonomy" id="660064"/>
    <lineage>
        <taxon>Archaea</taxon>
        <taxon>Methanobacteriati</taxon>
        <taxon>Methanobacteriota</taxon>
        <taxon>Stenosarchaea group</taxon>
        <taxon>Methanomicrobia</taxon>
        <taxon>Methanosarcinales</taxon>
        <taxon>Methermicoccaceae</taxon>
        <taxon>Methermicoccus</taxon>
    </lineage>
</organism>
<reference evidence="1" key="1">
    <citation type="journal article" date="2020" name="bioRxiv">
        <title>A rank-normalized archaeal taxonomy based on genome phylogeny resolves widespread incomplete and uneven classifications.</title>
        <authorList>
            <person name="Rinke C."/>
            <person name="Chuvochina M."/>
            <person name="Mussig A.J."/>
            <person name="Chaumeil P.-A."/>
            <person name="Waite D.W."/>
            <person name="Whitman W.B."/>
            <person name="Parks D.H."/>
            <person name="Hugenholtz P."/>
        </authorList>
    </citation>
    <scope>NUCLEOTIDE SEQUENCE</scope>
    <source>
        <strain evidence="1">UBA12518</strain>
    </source>
</reference>
<dbReference type="SUPFAM" id="SSF46785">
    <property type="entry name" value="Winged helix' DNA-binding domain"/>
    <property type="match status" value="1"/>
</dbReference>
<dbReference type="Proteomes" id="UP000600363">
    <property type="component" value="Unassembled WGS sequence"/>
</dbReference>
<sequence>MRVRVEITTDEGRTTSASFEATPMPLSMLEEIKQQICSFLDTVAQCPHSSPQLSGTSLHSLPRMPTAVPREKPPTSAAAWKGQSQSDLTLRQRLEMFIKYDFDAEWFTSKDVKRAYEEKFDTIPLSTVSTYLARMYQEGILERRGNRNERRYRLSPQVAEALSQIASWQEHE</sequence>
<dbReference type="AlphaFoldDB" id="A0A832RVF6"/>
<protein>
    <submittedName>
        <fullName evidence="1">Uncharacterized protein</fullName>
    </submittedName>
</protein>
<gene>
    <name evidence="1" type="ORF">HA299_02720</name>
</gene>
<proteinExistence type="predicted"/>
<evidence type="ECO:0000313" key="2">
    <source>
        <dbReference type="Proteomes" id="UP000600363"/>
    </source>
</evidence>
<evidence type="ECO:0000313" key="1">
    <source>
        <dbReference type="EMBL" id="HIH69525.1"/>
    </source>
</evidence>
<accession>A0A832RVF6</accession>